<dbReference type="InterPro" id="IPR016147">
    <property type="entry name" value="Pili_assmbl_chaperone_N"/>
</dbReference>
<dbReference type="InterPro" id="IPR008962">
    <property type="entry name" value="PapD-like_sf"/>
</dbReference>
<evidence type="ECO:0000256" key="7">
    <source>
        <dbReference type="ARBA" id="ARBA00023319"/>
    </source>
</evidence>
<evidence type="ECO:0000256" key="2">
    <source>
        <dbReference type="ARBA" id="ARBA00007399"/>
    </source>
</evidence>
<feature type="domain" description="Pili assembly chaperone C-terminal" evidence="11">
    <location>
        <begin position="167"/>
        <end position="230"/>
    </location>
</feature>
<keyword evidence="3" id="KW-1029">Fimbrium biogenesis</keyword>
<dbReference type="InterPro" id="IPR036316">
    <property type="entry name" value="Pili_assmbl_chap_C_dom_sf"/>
</dbReference>
<evidence type="ECO:0000259" key="10">
    <source>
        <dbReference type="Pfam" id="PF00345"/>
    </source>
</evidence>
<feature type="signal peptide" evidence="9">
    <location>
        <begin position="1"/>
        <end position="22"/>
    </location>
</feature>
<dbReference type="InterPro" id="IPR050643">
    <property type="entry name" value="Periplasmic_pilus_chap"/>
</dbReference>
<dbReference type="InterPro" id="IPR013783">
    <property type="entry name" value="Ig-like_fold"/>
</dbReference>
<dbReference type="InterPro" id="IPR001829">
    <property type="entry name" value="Pili_assmbl_chaperone_bac"/>
</dbReference>
<dbReference type="InterPro" id="IPR018046">
    <property type="entry name" value="Pili_assmbl_chaperone_CS"/>
</dbReference>
<keyword evidence="6 8" id="KW-0143">Chaperone</keyword>
<dbReference type="RefSeq" id="WP_156566452.1">
    <property type="nucleotide sequence ID" value="NZ_CACRTZ010000029.1"/>
</dbReference>
<evidence type="ECO:0000256" key="9">
    <source>
        <dbReference type="SAM" id="SignalP"/>
    </source>
</evidence>
<evidence type="ECO:0000256" key="3">
    <source>
        <dbReference type="ARBA" id="ARBA00022558"/>
    </source>
</evidence>
<sequence length="240" mass="26092">MTFKQICAGLLAAGLLSSMADAAVRPQLTRAVAYAEDKETTVGVINDSDSTYMLQSWLEDLQGRDSGIPLVLTPPVMKMEGKSEGKLRLMVMRGEIPQDRESVYWLSLQEIPPKAKDTANRLVVAVRSRIKVFVRPAGLTSEGARASAGALRWSLQREGSQTWLVATNPTPYYISFGRLTAGCGSCKKVTPDNKNTMVPPQGSQRYSLPSQAGTGAMKVTWSAMNDWGGAGEEHSQEVRP</sequence>
<proteinExistence type="inferred from homology"/>
<accession>A0A6N3FN34</accession>
<dbReference type="GO" id="GO:0030288">
    <property type="term" value="C:outer membrane-bounded periplasmic space"/>
    <property type="evidence" value="ECO:0007669"/>
    <property type="project" value="InterPro"/>
</dbReference>
<dbReference type="SUPFAM" id="SSF49584">
    <property type="entry name" value="Periplasmic chaperone C-domain"/>
    <property type="match status" value="1"/>
</dbReference>
<dbReference type="InterPro" id="IPR016148">
    <property type="entry name" value="Pili_assmbl_chaperone_C"/>
</dbReference>
<name>A0A6N3FN34_9ENTR</name>
<dbReference type="PANTHER" id="PTHR30251">
    <property type="entry name" value="PILUS ASSEMBLY CHAPERONE"/>
    <property type="match status" value="1"/>
</dbReference>
<evidence type="ECO:0000256" key="5">
    <source>
        <dbReference type="ARBA" id="ARBA00022764"/>
    </source>
</evidence>
<evidence type="ECO:0000313" key="12">
    <source>
        <dbReference type="EMBL" id="VYU52953.1"/>
    </source>
</evidence>
<dbReference type="Gene3D" id="2.60.40.10">
    <property type="entry name" value="Immunoglobulins"/>
    <property type="match status" value="2"/>
</dbReference>
<protein>
    <submittedName>
        <fullName evidence="12">Chaperone protein FimC</fullName>
    </submittedName>
</protein>
<dbReference type="EMBL" id="CACRTZ010000029">
    <property type="protein sequence ID" value="VYU52953.1"/>
    <property type="molecule type" value="Genomic_DNA"/>
</dbReference>
<comment type="subcellular location">
    <subcellularLocation>
        <location evidence="1 8">Periplasm</location>
    </subcellularLocation>
</comment>
<keyword evidence="4 9" id="KW-0732">Signal</keyword>
<evidence type="ECO:0000256" key="1">
    <source>
        <dbReference type="ARBA" id="ARBA00004418"/>
    </source>
</evidence>
<dbReference type="Pfam" id="PF02753">
    <property type="entry name" value="PapD_C"/>
    <property type="match status" value="1"/>
</dbReference>
<dbReference type="PRINTS" id="PR00969">
    <property type="entry name" value="CHAPERONPILI"/>
</dbReference>
<evidence type="ECO:0000256" key="8">
    <source>
        <dbReference type="RuleBase" id="RU003918"/>
    </source>
</evidence>
<keyword evidence="7" id="KW-0393">Immunoglobulin domain</keyword>
<organism evidence="12">
    <name type="scientific">Phytobacter massiliensis</name>
    <dbReference type="NCBI Taxonomy" id="1485952"/>
    <lineage>
        <taxon>Bacteria</taxon>
        <taxon>Pseudomonadati</taxon>
        <taxon>Pseudomonadota</taxon>
        <taxon>Gammaproteobacteria</taxon>
        <taxon>Enterobacterales</taxon>
        <taxon>Enterobacteriaceae</taxon>
        <taxon>Phytobacter</taxon>
    </lineage>
</organism>
<dbReference type="GO" id="GO:0071555">
    <property type="term" value="P:cell wall organization"/>
    <property type="evidence" value="ECO:0007669"/>
    <property type="project" value="InterPro"/>
</dbReference>
<keyword evidence="5" id="KW-0574">Periplasm</keyword>
<evidence type="ECO:0000256" key="6">
    <source>
        <dbReference type="ARBA" id="ARBA00023186"/>
    </source>
</evidence>
<evidence type="ECO:0000259" key="11">
    <source>
        <dbReference type="Pfam" id="PF02753"/>
    </source>
</evidence>
<dbReference type="AlphaFoldDB" id="A0A6N3FN34"/>
<feature type="domain" description="Pili assembly chaperone N-terminal" evidence="10">
    <location>
        <begin position="24"/>
        <end position="139"/>
    </location>
</feature>
<dbReference type="Pfam" id="PF00345">
    <property type="entry name" value="PapD_N"/>
    <property type="match status" value="1"/>
</dbReference>
<dbReference type="PROSITE" id="PS00635">
    <property type="entry name" value="PILI_CHAPERONE"/>
    <property type="match status" value="1"/>
</dbReference>
<dbReference type="SUPFAM" id="SSF49354">
    <property type="entry name" value="PapD-like"/>
    <property type="match status" value="1"/>
</dbReference>
<reference evidence="12" key="1">
    <citation type="submission" date="2019-11" db="EMBL/GenBank/DDBJ databases">
        <authorList>
            <person name="Feng L."/>
        </authorList>
    </citation>
    <scope>NUCLEOTIDE SEQUENCE</scope>
    <source>
        <strain evidence="12">EMassiliensisLFYP7</strain>
    </source>
</reference>
<comment type="similarity">
    <text evidence="2 8">Belongs to the periplasmic pilus chaperone family.</text>
</comment>
<dbReference type="PANTHER" id="PTHR30251:SF2">
    <property type="entry name" value="FIMBRIAL CHAPERONE YADV-RELATED"/>
    <property type="match status" value="1"/>
</dbReference>
<feature type="chain" id="PRO_5026676639" evidence="9">
    <location>
        <begin position="23"/>
        <end position="240"/>
    </location>
</feature>
<gene>
    <name evidence="12" type="primary">fimC_5</name>
    <name evidence="12" type="ORF">EMLFYP7_02721</name>
</gene>
<evidence type="ECO:0000256" key="4">
    <source>
        <dbReference type="ARBA" id="ARBA00022729"/>
    </source>
</evidence>